<comment type="caution">
    <text evidence="3">The sequence shown here is derived from an EMBL/GenBank/DDBJ whole genome shotgun (WGS) entry which is preliminary data.</text>
</comment>
<feature type="domain" description="DUF2147" evidence="2">
    <location>
        <begin position="27"/>
        <end position="140"/>
    </location>
</feature>
<reference evidence="3 4" key="1">
    <citation type="submission" date="2020-08" db="EMBL/GenBank/DDBJ databases">
        <title>Sphingobacterium sp. DN00404 isolated from aquaculture water.</title>
        <authorList>
            <person name="Zhang M."/>
        </authorList>
    </citation>
    <scope>NUCLEOTIDE SEQUENCE [LARGE SCALE GENOMIC DNA]</scope>
    <source>
        <strain evidence="3 4">KCTC 42746</strain>
    </source>
</reference>
<feature type="chain" id="PRO_5045760592" evidence="1">
    <location>
        <begin position="20"/>
        <end position="143"/>
    </location>
</feature>
<dbReference type="Proteomes" id="UP000651112">
    <property type="component" value="Unassembled WGS sequence"/>
</dbReference>
<dbReference type="PANTHER" id="PTHR36919:SF3">
    <property type="entry name" value="BLL5882 PROTEIN"/>
    <property type="match status" value="1"/>
</dbReference>
<name>A0ABR7XNI4_9SPHI</name>
<accession>A0ABR7XNI4</accession>
<evidence type="ECO:0000313" key="3">
    <source>
        <dbReference type="EMBL" id="MBD1420734.1"/>
    </source>
</evidence>
<sequence length="143" mass="16063">MRKILFVWLSMLIGLHAVAQSNQNIIGKWKTIDDETGDAKSIVEVFQKADGKYYGKISKLLVKPENDKCIQCKDDRKNQPLLGLEIIRGITKKGDEFSGGTITDPKNGKTYKCTITREGNKLLVRGYVGFSLIGRTQTWQLAN</sequence>
<gene>
    <name evidence="3" type="ORF">H8B21_04025</name>
</gene>
<dbReference type="EMBL" id="JACNYL010000001">
    <property type="protein sequence ID" value="MBD1420734.1"/>
    <property type="molecule type" value="Genomic_DNA"/>
</dbReference>
<evidence type="ECO:0000259" key="2">
    <source>
        <dbReference type="Pfam" id="PF09917"/>
    </source>
</evidence>
<feature type="signal peptide" evidence="1">
    <location>
        <begin position="1"/>
        <end position="19"/>
    </location>
</feature>
<dbReference type="PANTHER" id="PTHR36919">
    <property type="entry name" value="BLR1215 PROTEIN"/>
    <property type="match status" value="1"/>
</dbReference>
<dbReference type="InterPro" id="IPR019223">
    <property type="entry name" value="DUF2147"/>
</dbReference>
<keyword evidence="4" id="KW-1185">Reference proteome</keyword>
<evidence type="ECO:0000313" key="4">
    <source>
        <dbReference type="Proteomes" id="UP000651112"/>
    </source>
</evidence>
<dbReference type="RefSeq" id="WP_190312479.1">
    <property type="nucleotide sequence ID" value="NZ_JACNYL010000001.1"/>
</dbReference>
<dbReference type="Pfam" id="PF09917">
    <property type="entry name" value="DUF2147"/>
    <property type="match status" value="1"/>
</dbReference>
<organism evidence="3 4">
    <name type="scientific">Sphingobacterium chuzhouense</name>
    <dbReference type="NCBI Taxonomy" id="1742264"/>
    <lineage>
        <taxon>Bacteria</taxon>
        <taxon>Pseudomonadati</taxon>
        <taxon>Bacteroidota</taxon>
        <taxon>Sphingobacteriia</taxon>
        <taxon>Sphingobacteriales</taxon>
        <taxon>Sphingobacteriaceae</taxon>
        <taxon>Sphingobacterium</taxon>
    </lineage>
</organism>
<proteinExistence type="predicted"/>
<evidence type="ECO:0000256" key="1">
    <source>
        <dbReference type="SAM" id="SignalP"/>
    </source>
</evidence>
<protein>
    <submittedName>
        <fullName evidence="3">DUF2147 domain-containing protein</fullName>
    </submittedName>
</protein>
<dbReference type="Gene3D" id="2.40.128.520">
    <property type="match status" value="1"/>
</dbReference>
<keyword evidence="1" id="KW-0732">Signal</keyword>